<reference evidence="1" key="1">
    <citation type="submission" date="2014-12" db="EMBL/GenBank/DDBJ databases">
        <title>Insight into the proteome of Arion vulgaris.</title>
        <authorList>
            <person name="Aradska J."/>
            <person name="Bulat T."/>
            <person name="Smidak R."/>
            <person name="Sarate P."/>
            <person name="Gangsoo J."/>
            <person name="Sialana F."/>
            <person name="Bilban M."/>
            <person name="Lubec G."/>
        </authorList>
    </citation>
    <scope>NUCLEOTIDE SEQUENCE</scope>
    <source>
        <tissue evidence="1">Skin</tissue>
    </source>
</reference>
<organism evidence="1">
    <name type="scientific">Arion vulgaris</name>
    <dbReference type="NCBI Taxonomy" id="1028688"/>
    <lineage>
        <taxon>Eukaryota</taxon>
        <taxon>Metazoa</taxon>
        <taxon>Spiralia</taxon>
        <taxon>Lophotrochozoa</taxon>
        <taxon>Mollusca</taxon>
        <taxon>Gastropoda</taxon>
        <taxon>Heterobranchia</taxon>
        <taxon>Euthyneura</taxon>
        <taxon>Panpulmonata</taxon>
        <taxon>Eupulmonata</taxon>
        <taxon>Stylommatophora</taxon>
        <taxon>Helicina</taxon>
        <taxon>Arionoidea</taxon>
        <taxon>Arionidae</taxon>
        <taxon>Arion</taxon>
    </lineage>
</organism>
<dbReference type="AlphaFoldDB" id="A0A0B7A5E8"/>
<protein>
    <submittedName>
        <fullName evidence="1">Uncharacterized protein</fullName>
    </submittedName>
</protein>
<name>A0A0B7A5E8_9EUPU</name>
<feature type="non-terminal residue" evidence="1">
    <location>
        <position position="49"/>
    </location>
</feature>
<sequence>MKKMQKNVSTFQGKIKLIISTNLRLGFNDRPLFIKQNIPNKSEPNMDIE</sequence>
<evidence type="ECO:0000313" key="1">
    <source>
        <dbReference type="EMBL" id="CEK76194.1"/>
    </source>
</evidence>
<gene>
    <name evidence="1" type="primary">ORF98955</name>
</gene>
<accession>A0A0B7A5E8</accession>
<proteinExistence type="predicted"/>
<dbReference type="EMBL" id="HACG01029329">
    <property type="protein sequence ID" value="CEK76194.1"/>
    <property type="molecule type" value="Transcribed_RNA"/>
</dbReference>